<protein>
    <submittedName>
        <fullName evidence="1">Uncharacterized protein</fullName>
    </submittedName>
</protein>
<name>A0A8T1PJY9_CARIL</name>
<reference evidence="1" key="1">
    <citation type="submission" date="2020-12" db="EMBL/GenBank/DDBJ databases">
        <title>WGS assembly of Carya illinoinensis cv. Pawnee.</title>
        <authorList>
            <person name="Platts A."/>
            <person name="Shu S."/>
            <person name="Wright S."/>
            <person name="Barry K."/>
            <person name="Edger P."/>
            <person name="Pires J.C."/>
            <person name="Schmutz J."/>
        </authorList>
    </citation>
    <scope>NUCLEOTIDE SEQUENCE</scope>
    <source>
        <tissue evidence="1">Leaf</tissue>
    </source>
</reference>
<dbReference type="AlphaFoldDB" id="A0A8T1PJY9"/>
<gene>
    <name evidence="1" type="ORF">CIPAW_08G075200</name>
</gene>
<comment type="caution">
    <text evidence="1">The sequence shown here is derived from an EMBL/GenBank/DDBJ whole genome shotgun (WGS) entry which is preliminary data.</text>
</comment>
<evidence type="ECO:0000313" key="1">
    <source>
        <dbReference type="EMBL" id="KAG6644746.1"/>
    </source>
</evidence>
<proteinExistence type="predicted"/>
<accession>A0A8T1PJY9</accession>
<dbReference type="Proteomes" id="UP000811609">
    <property type="component" value="Chromosome 8"/>
</dbReference>
<sequence>MGHISRCEEMGDSDFRLSSLRSSTTFSSYGLWICSPKYGCMLIVTKLVSLVATNFITLSNL</sequence>
<keyword evidence="2" id="KW-1185">Reference proteome</keyword>
<evidence type="ECO:0000313" key="2">
    <source>
        <dbReference type="Proteomes" id="UP000811609"/>
    </source>
</evidence>
<dbReference type="EMBL" id="CM031816">
    <property type="protein sequence ID" value="KAG6644746.1"/>
    <property type="molecule type" value="Genomic_DNA"/>
</dbReference>
<organism evidence="1 2">
    <name type="scientific">Carya illinoinensis</name>
    <name type="common">Pecan</name>
    <dbReference type="NCBI Taxonomy" id="32201"/>
    <lineage>
        <taxon>Eukaryota</taxon>
        <taxon>Viridiplantae</taxon>
        <taxon>Streptophyta</taxon>
        <taxon>Embryophyta</taxon>
        <taxon>Tracheophyta</taxon>
        <taxon>Spermatophyta</taxon>
        <taxon>Magnoliopsida</taxon>
        <taxon>eudicotyledons</taxon>
        <taxon>Gunneridae</taxon>
        <taxon>Pentapetalae</taxon>
        <taxon>rosids</taxon>
        <taxon>fabids</taxon>
        <taxon>Fagales</taxon>
        <taxon>Juglandaceae</taxon>
        <taxon>Carya</taxon>
    </lineage>
</organism>